<dbReference type="EMBL" id="CP093344">
    <property type="protein sequence ID" value="WOG87124.1"/>
    <property type="molecule type" value="Genomic_DNA"/>
</dbReference>
<feature type="compositionally biased region" description="Basic and acidic residues" evidence="11">
    <location>
        <begin position="334"/>
        <end position="376"/>
    </location>
</feature>
<evidence type="ECO:0000256" key="10">
    <source>
        <dbReference type="SAM" id="Coils"/>
    </source>
</evidence>
<dbReference type="SMART" id="SM01100">
    <property type="entry name" value="CRAL_TRIO_N"/>
    <property type="match status" value="1"/>
</dbReference>
<feature type="region of interest" description="Disordered" evidence="11">
    <location>
        <begin position="333"/>
        <end position="376"/>
    </location>
</feature>
<feature type="region of interest" description="Disordered" evidence="11">
    <location>
        <begin position="254"/>
        <end position="310"/>
    </location>
</feature>
<evidence type="ECO:0000259" key="13">
    <source>
        <dbReference type="PROSITE" id="PS50866"/>
    </source>
</evidence>
<keyword evidence="4" id="KW-0813">Transport</keyword>
<evidence type="ECO:0000313" key="16">
    <source>
        <dbReference type="Proteomes" id="UP000077755"/>
    </source>
</evidence>
<dbReference type="SUPFAM" id="SSF46938">
    <property type="entry name" value="CRAL/TRIO N-terminal domain"/>
    <property type="match status" value="1"/>
</dbReference>
<feature type="region of interest" description="Disordered" evidence="11">
    <location>
        <begin position="190"/>
        <end position="222"/>
    </location>
</feature>
<evidence type="ECO:0000256" key="8">
    <source>
        <dbReference type="ARBA" id="ARBA00023136"/>
    </source>
</evidence>
<evidence type="ECO:0000256" key="5">
    <source>
        <dbReference type="ARBA" id="ARBA00022490"/>
    </source>
</evidence>
<dbReference type="Proteomes" id="UP000077755">
    <property type="component" value="Chromosome 2"/>
</dbReference>
<evidence type="ECO:0000313" key="15">
    <source>
        <dbReference type="EMBL" id="WOG87124.1"/>
    </source>
</evidence>
<dbReference type="Gene3D" id="2.60.120.680">
    <property type="entry name" value="GOLD domain"/>
    <property type="match status" value="1"/>
</dbReference>
<dbReference type="PANTHER" id="PTHR45932">
    <property type="entry name" value="PATELLIN-1"/>
    <property type="match status" value="1"/>
</dbReference>
<name>A0A169WKC2_DAUCS</name>
<dbReference type="InterPro" id="IPR036865">
    <property type="entry name" value="CRAL-TRIO_dom_sf"/>
</dbReference>
<evidence type="ECO:0008006" key="17">
    <source>
        <dbReference type="Google" id="ProtNLM"/>
    </source>
</evidence>
<dbReference type="InterPro" id="IPR009038">
    <property type="entry name" value="GOLD_dom"/>
</dbReference>
<dbReference type="Gramene" id="KZN04806">
    <property type="protein sequence ID" value="KZN04806"/>
    <property type="gene ID" value="DCAR_005643"/>
</dbReference>
<keyword evidence="6" id="KW-0132">Cell division</keyword>
<evidence type="ECO:0000256" key="3">
    <source>
        <dbReference type="ARBA" id="ARBA00007155"/>
    </source>
</evidence>
<dbReference type="Pfam" id="PF00650">
    <property type="entry name" value="CRAL_TRIO"/>
    <property type="match status" value="1"/>
</dbReference>
<dbReference type="InterPro" id="IPR011074">
    <property type="entry name" value="CRAL/TRIO_N_dom"/>
</dbReference>
<dbReference type="PROSITE" id="PS50866">
    <property type="entry name" value="GOLD"/>
    <property type="match status" value="1"/>
</dbReference>
<dbReference type="GO" id="GO:0008289">
    <property type="term" value="F:lipid binding"/>
    <property type="evidence" value="ECO:0007669"/>
    <property type="project" value="UniProtKB-KW"/>
</dbReference>
<dbReference type="SMART" id="SM00516">
    <property type="entry name" value="SEC14"/>
    <property type="match status" value="1"/>
</dbReference>
<reference evidence="15" key="2">
    <citation type="submission" date="2022-03" db="EMBL/GenBank/DDBJ databases">
        <title>Draft title - Genomic analysis of global carrot germplasm unveils the trajectory of domestication and the origin of high carotenoid orange carrot.</title>
        <authorList>
            <person name="Iorizzo M."/>
            <person name="Ellison S."/>
            <person name="Senalik D."/>
            <person name="Macko-Podgorni A."/>
            <person name="Grzebelus D."/>
            <person name="Bostan H."/>
            <person name="Rolling W."/>
            <person name="Curaba J."/>
            <person name="Simon P."/>
        </authorList>
    </citation>
    <scope>NUCLEOTIDE SEQUENCE</scope>
    <source>
        <tissue evidence="15">Leaf</tissue>
    </source>
</reference>
<sequence>MTVEVIKAEVATVSHQEEKKVVDEVAEVAEVVEVKKDVEAEPESVEKTPSFKEESNFVSDLKDHEKKALSDFKAKLEEAILGNNLFKKEEAKVEEVVVVETKEKEEVVECVEEKEVEKVEEKEKVEGEESSKKSGEKKGLIATIQGLFKKDEVKVEEVVEEKAKVEEEKKEEVKEEECVKEEAEKVEESVEVKEEAEKVEEKEKVVEGGEESSKKSGEKKGLNKLKSKIGEAFKGHGLFKKEEPKVEEVVEEKAKVEEVVEEKKDEEKKEECEKEVVQEDVKEKESETVEEKEKVEEGEESSKKSVEKKGLNKFKSTIQEAFKGHSLFGKKSKKEVEEKKEELKPEGDEKVEEEPKPEGDDKVDAESKPECEEKVEEKEKEEVVEVVETEVCEEKEPEVVVEEVVEEIKTEECEEEKKVEEVIEVAEEEKKVEEVVEVCEEEKKVEEEVVVDKDISLWGVPLLPSKLDEGTDVVLLKFLRARDFKVNEAFEMLKKTLEWRKEWKIDSILDEDLGTDLSLAGYMSGVDREGHPICYNIFGVLDDEELYQKTFGSEEKRDFFLRWRFQLMERGIQKLELKPTGVTSLLQVTDLKNSPGPAKKEVRLAIKKALALLQDNYPEFVARNIFINVSFWYYAYNAVFSTLLTQRTKSKLVFARPAKVTETLLKYISVEQIPIQYGGLKRDSDFEFSAEDCTASELIIKATSTATIEIPAPEAGTTFIWDITVLGGDVNYKEEFVPADECSYTIIVQKEKKLGSAEAPIRNTFRTNEAGKIVLTIENCTNKKKKVFYRHKVKKSAL</sequence>
<evidence type="ECO:0000256" key="11">
    <source>
        <dbReference type="SAM" id="MobiDB-lite"/>
    </source>
</evidence>
<accession>A0A169WKC2</accession>
<keyword evidence="7" id="KW-0446">Lipid-binding</keyword>
<dbReference type="OrthoDB" id="75724at2759"/>
<keyword evidence="8" id="KW-0472">Membrane</keyword>
<proteinExistence type="inferred from homology"/>
<dbReference type="Gene3D" id="3.40.525.10">
    <property type="entry name" value="CRAL-TRIO lipid binding domain"/>
    <property type="match status" value="1"/>
</dbReference>
<feature type="region of interest" description="Disordered" evidence="11">
    <location>
        <begin position="118"/>
        <end position="137"/>
    </location>
</feature>
<evidence type="ECO:0000256" key="6">
    <source>
        <dbReference type="ARBA" id="ARBA00022618"/>
    </source>
</evidence>
<dbReference type="PANTHER" id="PTHR45932:SF2">
    <property type="entry name" value="PATELLIN-4"/>
    <property type="match status" value="1"/>
</dbReference>
<dbReference type="GO" id="GO:0051301">
    <property type="term" value="P:cell division"/>
    <property type="evidence" value="ECO:0007669"/>
    <property type="project" value="UniProtKB-KW"/>
</dbReference>
<reference evidence="14" key="1">
    <citation type="journal article" date="2016" name="Nat. Genet.">
        <title>A high-quality carrot genome assembly provides new insights into carotenoid accumulation and asterid genome evolution.</title>
        <authorList>
            <person name="Iorizzo M."/>
            <person name="Ellison S."/>
            <person name="Senalik D."/>
            <person name="Zeng P."/>
            <person name="Satapoomin P."/>
            <person name="Huang J."/>
            <person name="Bowman M."/>
            <person name="Iovene M."/>
            <person name="Sanseverino W."/>
            <person name="Cavagnaro P."/>
            <person name="Yildiz M."/>
            <person name="Macko-Podgorni A."/>
            <person name="Moranska E."/>
            <person name="Grzebelus E."/>
            <person name="Grzebelus D."/>
            <person name="Ashrafi H."/>
            <person name="Zheng Z."/>
            <person name="Cheng S."/>
            <person name="Spooner D."/>
            <person name="Van Deynze A."/>
            <person name="Simon P."/>
        </authorList>
    </citation>
    <scope>NUCLEOTIDE SEQUENCE [LARGE SCALE GENOMIC DNA]</scope>
    <source>
        <tissue evidence="14">Leaf</tissue>
    </source>
</reference>
<dbReference type="PROSITE" id="PS50191">
    <property type="entry name" value="CRAL_TRIO"/>
    <property type="match status" value="1"/>
</dbReference>
<keyword evidence="16" id="KW-1185">Reference proteome</keyword>
<dbReference type="KEGG" id="dcr:108209194"/>
<feature type="compositionally biased region" description="Basic and acidic residues" evidence="11">
    <location>
        <begin position="190"/>
        <end position="221"/>
    </location>
</feature>
<dbReference type="InterPro" id="IPR001251">
    <property type="entry name" value="CRAL-TRIO_dom"/>
</dbReference>
<feature type="domain" description="GOLD" evidence="13">
    <location>
        <begin position="691"/>
        <end position="793"/>
    </location>
</feature>
<dbReference type="InterPro" id="IPR044834">
    <property type="entry name" value="PATL"/>
</dbReference>
<evidence type="ECO:0000259" key="12">
    <source>
        <dbReference type="PROSITE" id="PS50191"/>
    </source>
</evidence>
<evidence type="ECO:0000256" key="1">
    <source>
        <dbReference type="ARBA" id="ARBA00004370"/>
    </source>
</evidence>
<evidence type="ECO:0000256" key="9">
    <source>
        <dbReference type="ARBA" id="ARBA00023306"/>
    </source>
</evidence>
<evidence type="ECO:0000256" key="7">
    <source>
        <dbReference type="ARBA" id="ARBA00023121"/>
    </source>
</evidence>
<dbReference type="EMBL" id="LNRQ01000002">
    <property type="protein sequence ID" value="KZN04806.1"/>
    <property type="molecule type" value="Genomic_DNA"/>
</dbReference>
<keyword evidence="5" id="KW-0963">Cytoplasm</keyword>
<dbReference type="AlphaFoldDB" id="A0A169WKC2"/>
<dbReference type="Pfam" id="PF03765">
    <property type="entry name" value="CRAL_TRIO_N"/>
    <property type="match status" value="1"/>
</dbReference>
<evidence type="ECO:0000256" key="4">
    <source>
        <dbReference type="ARBA" id="ARBA00022448"/>
    </source>
</evidence>
<feature type="coiled-coil region" evidence="10">
    <location>
        <begin position="409"/>
        <end position="445"/>
    </location>
</feature>
<gene>
    <name evidence="14" type="ORF">DCAR_005643</name>
    <name evidence="15" type="ORF">DCAR_0206347</name>
</gene>
<dbReference type="InterPro" id="IPR036273">
    <property type="entry name" value="CRAL/TRIO_N_dom_sf"/>
</dbReference>
<protein>
    <recommendedName>
        <fullName evidence="17">CRAL-TRIO domain-containing protein</fullName>
    </recommendedName>
</protein>
<comment type="subcellular location">
    <subcellularLocation>
        <location evidence="2">Cytoplasm</location>
    </subcellularLocation>
    <subcellularLocation>
        <location evidence="1">Membrane</location>
    </subcellularLocation>
</comment>
<dbReference type="SUPFAM" id="SSF52087">
    <property type="entry name" value="CRAL/TRIO domain"/>
    <property type="match status" value="1"/>
</dbReference>
<dbReference type="CDD" id="cd00170">
    <property type="entry name" value="SEC14"/>
    <property type="match status" value="1"/>
</dbReference>
<dbReference type="InterPro" id="IPR056794">
    <property type="entry name" value="PATL1-6_C_GOLD"/>
</dbReference>
<keyword evidence="10" id="KW-0175">Coiled coil</keyword>
<feature type="domain" description="CRAL-TRIO" evidence="12">
    <location>
        <begin position="510"/>
        <end position="685"/>
    </location>
</feature>
<comment type="similarity">
    <text evidence="3">Belongs to the patellin family.</text>
</comment>
<dbReference type="GO" id="GO:0005737">
    <property type="term" value="C:cytoplasm"/>
    <property type="evidence" value="ECO:0007669"/>
    <property type="project" value="UniProtKB-SubCell"/>
</dbReference>
<dbReference type="GO" id="GO:0016020">
    <property type="term" value="C:membrane"/>
    <property type="evidence" value="ECO:0007669"/>
    <property type="project" value="UniProtKB-SubCell"/>
</dbReference>
<keyword evidence="9" id="KW-0131">Cell cycle</keyword>
<evidence type="ECO:0000313" key="14">
    <source>
        <dbReference type="EMBL" id="KZN04806.1"/>
    </source>
</evidence>
<organism evidence="14">
    <name type="scientific">Daucus carota subsp. sativus</name>
    <name type="common">Carrot</name>
    <dbReference type="NCBI Taxonomy" id="79200"/>
    <lineage>
        <taxon>Eukaryota</taxon>
        <taxon>Viridiplantae</taxon>
        <taxon>Streptophyta</taxon>
        <taxon>Embryophyta</taxon>
        <taxon>Tracheophyta</taxon>
        <taxon>Spermatophyta</taxon>
        <taxon>Magnoliopsida</taxon>
        <taxon>eudicotyledons</taxon>
        <taxon>Gunneridae</taxon>
        <taxon>Pentapetalae</taxon>
        <taxon>asterids</taxon>
        <taxon>campanulids</taxon>
        <taxon>Apiales</taxon>
        <taxon>Apiaceae</taxon>
        <taxon>Apioideae</taxon>
        <taxon>Scandiceae</taxon>
        <taxon>Daucinae</taxon>
        <taxon>Daucus</taxon>
        <taxon>Daucus sect. Daucus</taxon>
    </lineage>
</organism>
<evidence type="ECO:0000256" key="2">
    <source>
        <dbReference type="ARBA" id="ARBA00004496"/>
    </source>
</evidence>
<dbReference type="Pfam" id="PF25099">
    <property type="entry name" value="GOLD_PATL1_C"/>
    <property type="match status" value="1"/>
</dbReference>
<dbReference type="PRINTS" id="PR00180">
    <property type="entry name" value="CRETINALDHBP"/>
</dbReference>